<comment type="caution">
    <text evidence="3">The sequence shown here is derived from an EMBL/GenBank/DDBJ whole genome shotgun (WGS) entry which is preliminary data.</text>
</comment>
<dbReference type="OrthoDB" id="1901781at2759"/>
<dbReference type="PANTHER" id="PTHR33124:SF9">
    <property type="entry name" value="TRANSCRIPTION FACTOR"/>
    <property type="match status" value="1"/>
</dbReference>
<dbReference type="EMBL" id="JAMYWD010000004">
    <property type="protein sequence ID" value="KAJ4974621.1"/>
    <property type="molecule type" value="Genomic_DNA"/>
</dbReference>
<evidence type="ECO:0000313" key="3">
    <source>
        <dbReference type="EMBL" id="KAJ4974621.1"/>
    </source>
</evidence>
<dbReference type="AlphaFoldDB" id="A0A9Q0KQ34"/>
<gene>
    <name evidence="3" type="ORF">NE237_007795</name>
</gene>
<keyword evidence="4" id="KW-1185">Reference proteome</keyword>
<keyword evidence="2" id="KW-0804">Transcription</keyword>
<reference evidence="3" key="1">
    <citation type="journal article" date="2023" name="Plant J.">
        <title>The genome of the king protea, Protea cynaroides.</title>
        <authorList>
            <person name="Chang J."/>
            <person name="Duong T.A."/>
            <person name="Schoeman C."/>
            <person name="Ma X."/>
            <person name="Roodt D."/>
            <person name="Barker N."/>
            <person name="Li Z."/>
            <person name="Van de Peer Y."/>
            <person name="Mizrachi E."/>
        </authorList>
    </citation>
    <scope>NUCLEOTIDE SEQUENCE</scope>
    <source>
        <tissue evidence="3">Young leaves</tissue>
    </source>
</reference>
<dbReference type="Proteomes" id="UP001141806">
    <property type="component" value="Unassembled WGS sequence"/>
</dbReference>
<dbReference type="InterPro" id="IPR044660">
    <property type="entry name" value="IBH1-like"/>
</dbReference>
<name>A0A9Q0KQ34_9MAGN</name>
<keyword evidence="1" id="KW-0805">Transcription regulation</keyword>
<evidence type="ECO:0000256" key="2">
    <source>
        <dbReference type="ARBA" id="ARBA00023163"/>
    </source>
</evidence>
<sequence length="89" mass="10579">MDLRRCRKRYVGRRQQVVLNEMSGRRMGRSRRARHLGLLRMKVRRLQRIVPGGRGLQADLLFLHTADYILRLRFQVHVLQALSKVFIPS</sequence>
<dbReference type="GO" id="GO:0006355">
    <property type="term" value="P:regulation of DNA-templated transcription"/>
    <property type="evidence" value="ECO:0007669"/>
    <property type="project" value="InterPro"/>
</dbReference>
<dbReference type="PANTHER" id="PTHR33124">
    <property type="entry name" value="TRANSCRIPTION FACTOR IBH1-LIKE 1"/>
    <property type="match status" value="1"/>
</dbReference>
<evidence type="ECO:0000256" key="1">
    <source>
        <dbReference type="ARBA" id="ARBA00023015"/>
    </source>
</evidence>
<protein>
    <submittedName>
        <fullName evidence="3">Uncharacterized protein</fullName>
    </submittedName>
</protein>
<accession>A0A9Q0KQ34</accession>
<evidence type="ECO:0000313" key="4">
    <source>
        <dbReference type="Proteomes" id="UP001141806"/>
    </source>
</evidence>
<proteinExistence type="predicted"/>
<organism evidence="3 4">
    <name type="scientific">Protea cynaroides</name>
    <dbReference type="NCBI Taxonomy" id="273540"/>
    <lineage>
        <taxon>Eukaryota</taxon>
        <taxon>Viridiplantae</taxon>
        <taxon>Streptophyta</taxon>
        <taxon>Embryophyta</taxon>
        <taxon>Tracheophyta</taxon>
        <taxon>Spermatophyta</taxon>
        <taxon>Magnoliopsida</taxon>
        <taxon>Proteales</taxon>
        <taxon>Proteaceae</taxon>
        <taxon>Protea</taxon>
    </lineage>
</organism>